<dbReference type="Proteomes" id="UP000823935">
    <property type="component" value="Unassembled WGS sequence"/>
</dbReference>
<evidence type="ECO:0000256" key="4">
    <source>
        <dbReference type="ARBA" id="ARBA00023172"/>
    </source>
</evidence>
<dbReference type="InterPro" id="IPR010994">
    <property type="entry name" value="RuvA_2-like"/>
</dbReference>
<dbReference type="CDD" id="cd14332">
    <property type="entry name" value="UBA_RuvA_C"/>
    <property type="match status" value="1"/>
</dbReference>
<organism evidence="8 9">
    <name type="scientific">Candidatus Limivivens intestinipullorum</name>
    <dbReference type="NCBI Taxonomy" id="2840858"/>
    <lineage>
        <taxon>Bacteria</taxon>
        <taxon>Bacillati</taxon>
        <taxon>Bacillota</taxon>
        <taxon>Clostridia</taxon>
        <taxon>Lachnospirales</taxon>
        <taxon>Lachnospiraceae</taxon>
        <taxon>Lachnospiraceae incertae sedis</taxon>
        <taxon>Candidatus Limivivens</taxon>
    </lineage>
</organism>
<evidence type="ECO:0000256" key="1">
    <source>
        <dbReference type="ARBA" id="ARBA00022490"/>
    </source>
</evidence>
<dbReference type="InterPro" id="IPR013849">
    <property type="entry name" value="DNA_helicase_Holl-junc_RuvA_I"/>
</dbReference>
<dbReference type="InterPro" id="IPR011114">
    <property type="entry name" value="RuvA_C"/>
</dbReference>
<evidence type="ECO:0000256" key="6">
    <source>
        <dbReference type="HAMAP-Rule" id="MF_00031"/>
    </source>
</evidence>
<comment type="domain">
    <text evidence="6">Has three domains with a flexible linker between the domains II and III and assumes an 'L' shape. Domain III is highly mobile and contacts RuvB.</text>
</comment>
<comment type="subunit">
    <text evidence="6">Homotetramer. Forms an RuvA(8)-RuvB(12)-Holliday junction (HJ) complex. HJ DNA is sandwiched between 2 RuvA tetramers; dsDNA enters through RuvA and exits via RuvB. An RuvB hexamer assembles on each DNA strand where it exits the tetramer. Each RuvB hexamer is contacted by two RuvA subunits (via domain III) on 2 adjacent RuvB subunits; this complex drives branch migration. In the full resolvosome a probable DNA-RuvA(4)-RuvB(12)-RuvC(2) complex forms which resolves the HJ.</text>
</comment>
<keyword evidence="3 6" id="KW-0238">DNA-binding</keyword>
<dbReference type="Pfam" id="PF14520">
    <property type="entry name" value="HHH_5"/>
    <property type="match status" value="1"/>
</dbReference>
<feature type="region of interest" description="Domain I" evidence="6">
    <location>
        <begin position="1"/>
        <end position="64"/>
    </location>
</feature>
<dbReference type="Gene3D" id="1.10.8.10">
    <property type="entry name" value="DNA helicase RuvA subunit, C-terminal domain"/>
    <property type="match status" value="1"/>
</dbReference>
<comment type="caution">
    <text evidence="6">Lacks conserved residue(s) required for the propagation of feature annotation.</text>
</comment>
<dbReference type="GO" id="GO:0005737">
    <property type="term" value="C:cytoplasm"/>
    <property type="evidence" value="ECO:0007669"/>
    <property type="project" value="UniProtKB-SubCell"/>
</dbReference>
<dbReference type="GO" id="GO:0009378">
    <property type="term" value="F:four-way junction helicase activity"/>
    <property type="evidence" value="ECO:0007669"/>
    <property type="project" value="InterPro"/>
</dbReference>
<feature type="domain" description="Helix-hairpin-helix DNA-binding motif class 1" evidence="7">
    <location>
        <begin position="108"/>
        <end position="127"/>
    </location>
</feature>
<proteinExistence type="inferred from homology"/>
<comment type="similarity">
    <text evidence="6">Belongs to the RuvA family.</text>
</comment>
<dbReference type="Gene3D" id="2.40.50.140">
    <property type="entry name" value="Nucleic acid-binding proteins"/>
    <property type="match status" value="1"/>
</dbReference>
<dbReference type="Pfam" id="PF07499">
    <property type="entry name" value="RuvA_C"/>
    <property type="match status" value="1"/>
</dbReference>
<comment type="caution">
    <text evidence="8">The sequence shown here is derived from an EMBL/GenBank/DDBJ whole genome shotgun (WGS) entry which is preliminary data.</text>
</comment>
<dbReference type="SUPFAM" id="SSF47781">
    <property type="entry name" value="RuvA domain 2-like"/>
    <property type="match status" value="1"/>
</dbReference>
<evidence type="ECO:0000313" key="8">
    <source>
        <dbReference type="EMBL" id="HIS30553.1"/>
    </source>
</evidence>
<name>A0A9D1ERH0_9FIRM</name>
<sequence>MIAFVKGEVVRLLDGAVILDLGQVGCRIFLSGRDLAALPGTGKKVKLHTYLNVKEDAMQLFGFLNEQDLEVFRLLIGVSGIGPKAALGILGSLTADDLRFAVLAEDAKTLARAPGIGLKTARKMILELKDKLSLEEAFEKKIEGVGQEVKSAGFNESCQEAVEALAALGYSASDALKAVRASEPDETMSTEDILKAALKQMARS</sequence>
<dbReference type="InterPro" id="IPR003583">
    <property type="entry name" value="Hlx-hairpin-Hlx_DNA-bd_motif"/>
</dbReference>
<dbReference type="GO" id="GO:0000400">
    <property type="term" value="F:four-way junction DNA binding"/>
    <property type="evidence" value="ECO:0007669"/>
    <property type="project" value="UniProtKB-UniRule"/>
</dbReference>
<keyword evidence="2 6" id="KW-0227">DNA damage</keyword>
<dbReference type="GO" id="GO:0005524">
    <property type="term" value="F:ATP binding"/>
    <property type="evidence" value="ECO:0007669"/>
    <property type="project" value="InterPro"/>
</dbReference>
<protein>
    <recommendedName>
        <fullName evidence="6">Holliday junction branch migration complex subunit RuvA</fullName>
    </recommendedName>
</protein>
<evidence type="ECO:0000256" key="2">
    <source>
        <dbReference type="ARBA" id="ARBA00022763"/>
    </source>
</evidence>
<feature type="domain" description="Helix-hairpin-helix DNA-binding motif class 1" evidence="7">
    <location>
        <begin position="73"/>
        <end position="92"/>
    </location>
</feature>
<keyword evidence="5 6" id="KW-0234">DNA repair</keyword>
<dbReference type="GO" id="GO:0006281">
    <property type="term" value="P:DNA repair"/>
    <property type="evidence" value="ECO:0007669"/>
    <property type="project" value="UniProtKB-UniRule"/>
</dbReference>
<dbReference type="SUPFAM" id="SSF46929">
    <property type="entry name" value="DNA helicase RuvA subunit, C-terminal domain"/>
    <property type="match status" value="1"/>
</dbReference>
<reference evidence="8" key="1">
    <citation type="submission" date="2020-10" db="EMBL/GenBank/DDBJ databases">
        <authorList>
            <person name="Gilroy R."/>
        </authorList>
    </citation>
    <scope>NUCLEOTIDE SEQUENCE</scope>
    <source>
        <strain evidence="8">CHK190-19873</strain>
    </source>
</reference>
<dbReference type="AlphaFoldDB" id="A0A9D1ERH0"/>
<dbReference type="Pfam" id="PF01330">
    <property type="entry name" value="RuvA_N"/>
    <property type="match status" value="1"/>
</dbReference>
<dbReference type="GO" id="GO:0006310">
    <property type="term" value="P:DNA recombination"/>
    <property type="evidence" value="ECO:0007669"/>
    <property type="project" value="UniProtKB-UniRule"/>
</dbReference>
<dbReference type="InterPro" id="IPR012340">
    <property type="entry name" value="NA-bd_OB-fold"/>
</dbReference>
<evidence type="ECO:0000256" key="5">
    <source>
        <dbReference type="ARBA" id="ARBA00023204"/>
    </source>
</evidence>
<comment type="function">
    <text evidence="6">The RuvA-RuvB-RuvC complex processes Holliday junction (HJ) DNA during genetic recombination and DNA repair, while the RuvA-RuvB complex plays an important role in the rescue of blocked DNA replication forks via replication fork reversal (RFR). RuvA specifically binds to HJ cruciform DNA, conferring on it an open structure. The RuvB hexamer acts as an ATP-dependent pump, pulling dsDNA into and through the RuvAB complex. HJ branch migration allows RuvC to scan DNA until it finds its consensus sequence, where it cleaves and resolves the cruciform DNA.</text>
</comment>
<dbReference type="GO" id="GO:0009379">
    <property type="term" value="C:Holliday junction helicase complex"/>
    <property type="evidence" value="ECO:0007669"/>
    <property type="project" value="InterPro"/>
</dbReference>
<reference evidence="8" key="2">
    <citation type="journal article" date="2021" name="PeerJ">
        <title>Extensive microbial diversity within the chicken gut microbiome revealed by metagenomics and culture.</title>
        <authorList>
            <person name="Gilroy R."/>
            <person name="Ravi A."/>
            <person name="Getino M."/>
            <person name="Pursley I."/>
            <person name="Horton D.L."/>
            <person name="Alikhan N.F."/>
            <person name="Baker D."/>
            <person name="Gharbi K."/>
            <person name="Hall N."/>
            <person name="Watson M."/>
            <person name="Adriaenssens E.M."/>
            <person name="Foster-Nyarko E."/>
            <person name="Jarju S."/>
            <person name="Secka A."/>
            <person name="Antonio M."/>
            <person name="Oren A."/>
            <person name="Chaudhuri R.R."/>
            <person name="La Ragione R."/>
            <person name="Hildebrand F."/>
            <person name="Pallen M.J."/>
        </authorList>
    </citation>
    <scope>NUCLEOTIDE SEQUENCE</scope>
    <source>
        <strain evidence="8">CHK190-19873</strain>
    </source>
</reference>
<dbReference type="NCBIfam" id="TIGR00084">
    <property type="entry name" value="ruvA"/>
    <property type="match status" value="1"/>
</dbReference>
<dbReference type="SUPFAM" id="SSF50249">
    <property type="entry name" value="Nucleic acid-binding proteins"/>
    <property type="match status" value="1"/>
</dbReference>
<dbReference type="HAMAP" id="MF_00031">
    <property type="entry name" value="DNA_HJ_migration_RuvA"/>
    <property type="match status" value="1"/>
</dbReference>
<keyword evidence="1 6" id="KW-0963">Cytoplasm</keyword>
<evidence type="ECO:0000259" key="7">
    <source>
        <dbReference type="SMART" id="SM00278"/>
    </source>
</evidence>
<dbReference type="InterPro" id="IPR000085">
    <property type="entry name" value="RuvA"/>
</dbReference>
<dbReference type="Gene3D" id="1.10.150.20">
    <property type="entry name" value="5' to 3' exonuclease, C-terminal subdomain"/>
    <property type="match status" value="1"/>
</dbReference>
<dbReference type="SMART" id="SM00278">
    <property type="entry name" value="HhH1"/>
    <property type="match status" value="2"/>
</dbReference>
<dbReference type="EMBL" id="DVIQ01000019">
    <property type="protein sequence ID" value="HIS30553.1"/>
    <property type="molecule type" value="Genomic_DNA"/>
</dbReference>
<keyword evidence="4 6" id="KW-0233">DNA recombination</keyword>
<dbReference type="InterPro" id="IPR036267">
    <property type="entry name" value="RuvA_C_sf"/>
</dbReference>
<feature type="region of interest" description="Domain III" evidence="6">
    <location>
        <begin position="149"/>
        <end position="204"/>
    </location>
</feature>
<gene>
    <name evidence="6 8" type="primary">ruvA</name>
    <name evidence="8" type="ORF">IAB44_03245</name>
</gene>
<dbReference type="GO" id="GO:0048476">
    <property type="term" value="C:Holliday junction resolvase complex"/>
    <property type="evidence" value="ECO:0007669"/>
    <property type="project" value="UniProtKB-UniRule"/>
</dbReference>
<evidence type="ECO:0000313" key="9">
    <source>
        <dbReference type="Proteomes" id="UP000823935"/>
    </source>
</evidence>
<comment type="subcellular location">
    <subcellularLocation>
        <location evidence="6">Cytoplasm</location>
    </subcellularLocation>
</comment>
<accession>A0A9D1ERH0</accession>
<evidence type="ECO:0000256" key="3">
    <source>
        <dbReference type="ARBA" id="ARBA00023125"/>
    </source>
</evidence>